<dbReference type="PANTHER" id="PTHR10632">
    <property type="entry name" value="SULFIDE:QUINONE OXIDOREDUCTASE"/>
    <property type="match status" value="1"/>
</dbReference>
<dbReference type="InterPro" id="IPR015904">
    <property type="entry name" value="Sulphide_quinone_reductase"/>
</dbReference>
<comment type="caution">
    <text evidence="2">The sequence shown here is derived from an EMBL/GenBank/DDBJ whole genome shotgun (WGS) entry which is preliminary data.</text>
</comment>
<keyword evidence="3" id="KW-1185">Reference proteome</keyword>
<gene>
    <name evidence="2" type="ORF">BZG00_04685</name>
</gene>
<dbReference type="GO" id="GO:0071949">
    <property type="term" value="F:FAD binding"/>
    <property type="evidence" value="ECO:0007669"/>
    <property type="project" value="TreeGrafter"/>
</dbReference>
<dbReference type="RefSeq" id="WP_077658962.1">
    <property type="nucleotide sequence ID" value="NZ_CP040022.1"/>
</dbReference>
<dbReference type="Proteomes" id="UP000189021">
    <property type="component" value="Unassembled WGS sequence"/>
</dbReference>
<dbReference type="GO" id="GO:0070224">
    <property type="term" value="F:sulfide:quinone oxidoreductase activity"/>
    <property type="evidence" value="ECO:0007669"/>
    <property type="project" value="TreeGrafter"/>
</dbReference>
<protein>
    <submittedName>
        <fullName evidence="2">Twin-arginine translocation pathway signal protein</fullName>
    </submittedName>
</protein>
<proteinExistence type="predicted"/>
<dbReference type="PANTHER" id="PTHR10632:SF2">
    <property type="entry name" value="SULFIDE:QUINONE OXIDOREDUCTASE, MITOCHONDRIAL"/>
    <property type="match status" value="1"/>
</dbReference>
<dbReference type="EMBL" id="MUEK01000003">
    <property type="protein sequence ID" value="OOE40704.1"/>
    <property type="molecule type" value="Genomic_DNA"/>
</dbReference>
<name>A0AB36JY48_9GAMM</name>
<dbReference type="SUPFAM" id="SSF51905">
    <property type="entry name" value="FAD/NAD(P)-binding domain"/>
    <property type="match status" value="2"/>
</dbReference>
<feature type="domain" description="FAD/NAD(P)-binding" evidence="1">
    <location>
        <begin position="39"/>
        <end position="154"/>
    </location>
</feature>
<dbReference type="AlphaFoldDB" id="A0AB36JY48"/>
<dbReference type="PROSITE" id="PS51318">
    <property type="entry name" value="TAT"/>
    <property type="match status" value="1"/>
</dbReference>
<evidence type="ECO:0000259" key="1">
    <source>
        <dbReference type="Pfam" id="PF07992"/>
    </source>
</evidence>
<dbReference type="InterPro" id="IPR023753">
    <property type="entry name" value="FAD/NAD-binding_dom"/>
</dbReference>
<evidence type="ECO:0000313" key="3">
    <source>
        <dbReference type="Proteomes" id="UP000189021"/>
    </source>
</evidence>
<organism evidence="2 3">
    <name type="scientific">Salinivibrio kushneri</name>
    <dbReference type="NCBI Taxonomy" id="1908198"/>
    <lineage>
        <taxon>Bacteria</taxon>
        <taxon>Pseudomonadati</taxon>
        <taxon>Pseudomonadota</taxon>
        <taxon>Gammaproteobacteria</taxon>
        <taxon>Vibrionales</taxon>
        <taxon>Vibrionaceae</taxon>
        <taxon>Salinivibrio</taxon>
    </lineage>
</organism>
<dbReference type="GO" id="GO:0070221">
    <property type="term" value="P:sulfide oxidation, using sulfide:quinone oxidoreductase"/>
    <property type="evidence" value="ECO:0007669"/>
    <property type="project" value="TreeGrafter"/>
</dbReference>
<dbReference type="Pfam" id="PF07992">
    <property type="entry name" value="Pyr_redox_2"/>
    <property type="match status" value="1"/>
</dbReference>
<evidence type="ECO:0000313" key="2">
    <source>
        <dbReference type="EMBL" id="OOE40704.1"/>
    </source>
</evidence>
<dbReference type="InterPro" id="IPR006311">
    <property type="entry name" value="TAT_signal"/>
</dbReference>
<dbReference type="InterPro" id="IPR036188">
    <property type="entry name" value="FAD/NAD-bd_sf"/>
</dbReference>
<accession>A0AB36JY48</accession>
<reference evidence="2 3" key="1">
    <citation type="journal article" date="2017" name="Genome Announc.">
        <title>Draft Genome Sequences of Salinivibrio proteolyticus, Salinivibrio sharmensis, Salinivibrio siamensis, Salinivibrio costicola subsp. alcaliphilus, Salinivibrio costicola subsp. vallismortis, and 29 New Isolates Belonging to the Genus Salinivibrio.</title>
        <authorList>
            <person name="Lopez-Hermoso C."/>
            <person name="de la Haba R.R."/>
            <person name="Sanchez-Porro C."/>
            <person name="Bayliss S.C."/>
            <person name="Feil E.J."/>
            <person name="Ventosa A."/>
        </authorList>
    </citation>
    <scope>NUCLEOTIDE SEQUENCE [LARGE SCALE GENOMIC DNA]</scope>
    <source>
        <strain evidence="2 3">AL184</strain>
    </source>
</reference>
<sequence>MPYQNSNQERRRFLKLLAGASAIGLMPASLPSRAQTRAKVVIVGNGAAGIALANRLVQHLSADQIALVGSRQRHLYQPGQTLVASGLWKVSQVLSTTEQWLPAGIKWHQQNANAFLPAQQQVVLEDGTKLSYDVLVVAMGTQLNYTLIEGMEERLIGQHGIGSVYPGPEGALATDTAFKQFMNKGEGKAIFTLAETPIKCAGAPLKMTFTSLARLEQTGHRQAYDVNFATPFKDRLFSIPVYNDFVMERFGDQGVDIADQKTLIGIDPTNKKAHFSLTATGKTRVEEYDYIHVVPPMSAPDVIKHSDLVWNQGPHKAEWMAADQYTLQHPTFPNVFGIGDVTGIPLSKTAASVKKQVPIVEANLLSYLNDKPLEAEFNGYTSCPLITGFGKAILAEFGYGGKLLPSFPFISPTEETWMAWVMKEKMLLPAYQAMLDGKI</sequence>
<dbReference type="Gene3D" id="3.50.50.60">
    <property type="entry name" value="FAD/NAD(P)-binding domain"/>
    <property type="match status" value="2"/>
</dbReference>